<reference evidence="3" key="1">
    <citation type="journal article" date="2005" name="Nature">
        <title>The map-based sequence of the rice genome.</title>
        <authorList>
            <consortium name="International rice genome sequencing project (IRGSP)"/>
            <person name="Matsumoto T."/>
            <person name="Wu J."/>
            <person name="Kanamori H."/>
            <person name="Katayose Y."/>
            <person name="Fujisawa M."/>
            <person name="Namiki N."/>
            <person name="Mizuno H."/>
            <person name="Yamamoto K."/>
            <person name="Antonio B.A."/>
            <person name="Baba T."/>
            <person name="Sakata K."/>
            <person name="Nagamura Y."/>
            <person name="Aoki H."/>
            <person name="Arikawa K."/>
            <person name="Arita K."/>
            <person name="Bito T."/>
            <person name="Chiden Y."/>
            <person name="Fujitsuka N."/>
            <person name="Fukunaka R."/>
            <person name="Hamada M."/>
            <person name="Harada C."/>
            <person name="Hayashi A."/>
            <person name="Hijishita S."/>
            <person name="Honda M."/>
            <person name="Hosokawa S."/>
            <person name="Ichikawa Y."/>
            <person name="Idonuma A."/>
            <person name="Iijima M."/>
            <person name="Ikeda M."/>
            <person name="Ikeno M."/>
            <person name="Ito K."/>
            <person name="Ito S."/>
            <person name="Ito T."/>
            <person name="Ito Y."/>
            <person name="Ito Y."/>
            <person name="Iwabuchi A."/>
            <person name="Kamiya K."/>
            <person name="Karasawa W."/>
            <person name="Kurita K."/>
            <person name="Katagiri S."/>
            <person name="Kikuta A."/>
            <person name="Kobayashi H."/>
            <person name="Kobayashi N."/>
            <person name="Machita K."/>
            <person name="Maehara T."/>
            <person name="Masukawa M."/>
            <person name="Mizubayashi T."/>
            <person name="Mukai Y."/>
            <person name="Nagasaki H."/>
            <person name="Nagata Y."/>
            <person name="Naito S."/>
            <person name="Nakashima M."/>
            <person name="Nakama Y."/>
            <person name="Nakamichi Y."/>
            <person name="Nakamura M."/>
            <person name="Meguro A."/>
            <person name="Negishi M."/>
            <person name="Ohta I."/>
            <person name="Ohta T."/>
            <person name="Okamoto M."/>
            <person name="Ono N."/>
            <person name="Saji S."/>
            <person name="Sakaguchi M."/>
            <person name="Sakai K."/>
            <person name="Shibata M."/>
            <person name="Shimokawa T."/>
            <person name="Song J."/>
            <person name="Takazaki Y."/>
            <person name="Terasawa K."/>
            <person name="Tsugane M."/>
            <person name="Tsuji K."/>
            <person name="Ueda S."/>
            <person name="Waki K."/>
            <person name="Yamagata H."/>
            <person name="Yamamoto M."/>
            <person name="Yamamoto S."/>
            <person name="Yamane H."/>
            <person name="Yoshiki S."/>
            <person name="Yoshihara R."/>
            <person name="Yukawa K."/>
            <person name="Zhong H."/>
            <person name="Yano M."/>
            <person name="Yuan Q."/>
            <person name="Ouyang S."/>
            <person name="Liu J."/>
            <person name="Jones K.M."/>
            <person name="Gansberger K."/>
            <person name="Moffat K."/>
            <person name="Hill J."/>
            <person name="Bera J."/>
            <person name="Fadrosh D."/>
            <person name="Jin S."/>
            <person name="Johri S."/>
            <person name="Kim M."/>
            <person name="Overton L."/>
            <person name="Reardon M."/>
            <person name="Tsitrin T."/>
            <person name="Vuong H."/>
            <person name="Weaver B."/>
            <person name="Ciecko A."/>
            <person name="Tallon L."/>
            <person name="Jackson J."/>
            <person name="Pai G."/>
            <person name="Aken S.V."/>
            <person name="Utterback T."/>
            <person name="Reidmuller S."/>
            <person name="Feldblyum T."/>
            <person name="Hsiao J."/>
            <person name="Zismann V."/>
            <person name="Iobst S."/>
            <person name="de Vazeille A.R."/>
            <person name="Buell C.R."/>
            <person name="Ying K."/>
            <person name="Li Y."/>
            <person name="Lu T."/>
            <person name="Huang Y."/>
            <person name="Zhao Q."/>
            <person name="Feng Q."/>
            <person name="Zhang L."/>
            <person name="Zhu J."/>
            <person name="Weng Q."/>
            <person name="Mu J."/>
            <person name="Lu Y."/>
            <person name="Fan D."/>
            <person name="Liu Y."/>
            <person name="Guan J."/>
            <person name="Zhang Y."/>
            <person name="Yu S."/>
            <person name="Liu X."/>
            <person name="Zhang Y."/>
            <person name="Hong G."/>
            <person name="Han B."/>
            <person name="Choisne N."/>
            <person name="Demange N."/>
            <person name="Orjeda G."/>
            <person name="Samain S."/>
            <person name="Cattolico L."/>
            <person name="Pelletier E."/>
            <person name="Couloux A."/>
            <person name="Segurens B."/>
            <person name="Wincker P."/>
            <person name="D'Hont A."/>
            <person name="Scarpelli C."/>
            <person name="Weissenbach J."/>
            <person name="Salanoubat M."/>
            <person name="Quetier F."/>
            <person name="Yu Y."/>
            <person name="Kim H.R."/>
            <person name="Rambo T."/>
            <person name="Currie J."/>
            <person name="Collura K."/>
            <person name="Luo M."/>
            <person name="Yang T."/>
            <person name="Ammiraju J.S.S."/>
            <person name="Engler F."/>
            <person name="Soderlund C."/>
            <person name="Wing R.A."/>
            <person name="Palmer L.E."/>
            <person name="de la Bastide M."/>
            <person name="Spiegel L."/>
            <person name="Nascimento L."/>
            <person name="Zutavern T."/>
            <person name="O'Shaughnessy A."/>
            <person name="Dike S."/>
            <person name="Dedhia N."/>
            <person name="Preston R."/>
            <person name="Balija V."/>
            <person name="McCombie W.R."/>
            <person name="Chow T."/>
            <person name="Chen H."/>
            <person name="Chung M."/>
            <person name="Chen C."/>
            <person name="Shaw J."/>
            <person name="Wu H."/>
            <person name="Hsiao K."/>
            <person name="Chao Y."/>
            <person name="Chu M."/>
            <person name="Cheng C."/>
            <person name="Hour A."/>
            <person name="Lee P."/>
            <person name="Lin S."/>
            <person name="Lin Y."/>
            <person name="Liou J."/>
            <person name="Liu S."/>
            <person name="Hsing Y."/>
            <person name="Raghuvanshi S."/>
            <person name="Mohanty A."/>
            <person name="Bharti A.K."/>
            <person name="Gaur A."/>
            <person name="Gupta V."/>
            <person name="Kumar D."/>
            <person name="Ravi V."/>
            <person name="Vij S."/>
            <person name="Kapur A."/>
            <person name="Khurana P."/>
            <person name="Khurana P."/>
            <person name="Khurana J.P."/>
            <person name="Tyagi A.K."/>
            <person name="Gaikwad K."/>
            <person name="Singh A."/>
            <person name="Dalal V."/>
            <person name="Srivastava S."/>
            <person name="Dixit A."/>
            <person name="Pal A.K."/>
            <person name="Ghazi I.A."/>
            <person name="Yadav M."/>
            <person name="Pandit A."/>
            <person name="Bhargava A."/>
            <person name="Sureshbabu K."/>
            <person name="Batra K."/>
            <person name="Sharma T.R."/>
            <person name="Mohapatra T."/>
            <person name="Singh N.K."/>
            <person name="Messing J."/>
            <person name="Nelson A.B."/>
            <person name="Fuks G."/>
            <person name="Kavchok S."/>
            <person name="Keizer G."/>
            <person name="Linton E."/>
            <person name="Llaca V."/>
            <person name="Song R."/>
            <person name="Tanyolac B."/>
            <person name="Young S."/>
            <person name="Ho-Il K."/>
            <person name="Hahn J.H."/>
            <person name="Sangsakoo G."/>
            <person name="Vanavichit A."/>
            <person name="de Mattos Luiz.A.T."/>
            <person name="Zimmer P.D."/>
            <person name="Malone G."/>
            <person name="Dellagostin O."/>
            <person name="de Oliveira A.C."/>
            <person name="Bevan M."/>
            <person name="Bancroft I."/>
            <person name="Minx P."/>
            <person name="Cordum H."/>
            <person name="Wilson R."/>
            <person name="Cheng Z."/>
            <person name="Jin W."/>
            <person name="Jiang J."/>
            <person name="Leong S.A."/>
            <person name="Iwama H."/>
            <person name="Gojobori T."/>
            <person name="Itoh T."/>
            <person name="Niimura Y."/>
            <person name="Fujii Y."/>
            <person name="Habara T."/>
            <person name="Sakai H."/>
            <person name="Sato Y."/>
            <person name="Wilson G."/>
            <person name="Kumar K."/>
            <person name="McCouch S."/>
            <person name="Juretic N."/>
            <person name="Hoen D."/>
            <person name="Wright S."/>
            <person name="Bruskiewich R."/>
            <person name="Bureau T."/>
            <person name="Miyao A."/>
            <person name="Hirochika H."/>
            <person name="Nishikawa T."/>
            <person name="Kadowaki K."/>
            <person name="Sugiura M."/>
            <person name="Burr B."/>
            <person name="Sasaki T."/>
        </authorList>
    </citation>
    <scope>NUCLEOTIDE SEQUENCE [LARGE SCALE GENOMIC DNA]</scope>
    <source>
        <strain evidence="3">cv. Nipponbare</strain>
    </source>
</reference>
<proteinExistence type="predicted"/>
<organism evidence="2 3">
    <name type="scientific">Oryza sativa subsp. japonica</name>
    <name type="common">Rice</name>
    <dbReference type="NCBI Taxonomy" id="39947"/>
    <lineage>
        <taxon>Eukaryota</taxon>
        <taxon>Viridiplantae</taxon>
        <taxon>Streptophyta</taxon>
        <taxon>Embryophyta</taxon>
        <taxon>Tracheophyta</taxon>
        <taxon>Spermatophyta</taxon>
        <taxon>Magnoliopsida</taxon>
        <taxon>Liliopsida</taxon>
        <taxon>Poales</taxon>
        <taxon>Poaceae</taxon>
        <taxon>BOP clade</taxon>
        <taxon>Oryzoideae</taxon>
        <taxon>Oryzeae</taxon>
        <taxon>Oryzinae</taxon>
        <taxon>Oryza</taxon>
        <taxon>Oryza sativa</taxon>
    </lineage>
</organism>
<accession>A0A0P0WXU7</accession>
<evidence type="ECO:0000313" key="3">
    <source>
        <dbReference type="Proteomes" id="UP000059680"/>
    </source>
</evidence>
<protein>
    <submittedName>
        <fullName evidence="2">Os06g0556200 protein</fullName>
    </submittedName>
</protein>
<evidence type="ECO:0000256" key="1">
    <source>
        <dbReference type="SAM" id="MobiDB-lite"/>
    </source>
</evidence>
<sequence>VAGVGDGAAGVGGWPHHPPPLRRHHLLHLRPPLRLLPRRRPGHRQAQLHLHRRRQVLPRWLARLVLRLLPVRQHVRHRHRLHHHRLHLRRGYQQVQLLPLARPWHGLQPEHERLHHRLRRPAGPLLPAPKLPPALVAVHHRRRHVLLVRRHRRRLVAGADHHGPAGEDDADGHGGRRRRRRHAEGVAHVPGAGERRLRLLLRHHPHRDPGHAAVAAAGERDDAARHGGGDLDDHGVLPAVRLPGLLGVRERGAGQHPHRLRLLRAILAGGRGQRLHRGAPRRRVPGVLPAACAASIQGVLDSLKTYVPFKTRS</sequence>
<feature type="region of interest" description="Disordered" evidence="1">
    <location>
        <begin position="156"/>
        <end position="193"/>
    </location>
</feature>
<dbReference type="InParanoid" id="A0A0P0WXU7"/>
<feature type="non-terminal residue" evidence="2">
    <location>
        <position position="1"/>
    </location>
</feature>
<dbReference type="AlphaFoldDB" id="A0A0P0WXU7"/>
<reference evidence="2 3" key="3">
    <citation type="journal article" date="2013" name="Rice">
        <title>Improvement of the Oryza sativa Nipponbare reference genome using next generation sequence and optical map data.</title>
        <authorList>
            <person name="Kawahara Y."/>
            <person name="de la Bastide M."/>
            <person name="Hamilton J.P."/>
            <person name="Kanamori H."/>
            <person name="McCombie W.R."/>
            <person name="Ouyang S."/>
            <person name="Schwartz D.C."/>
            <person name="Tanaka T."/>
            <person name="Wu J."/>
            <person name="Zhou S."/>
            <person name="Childs K.L."/>
            <person name="Davidson R.M."/>
            <person name="Lin H."/>
            <person name="Quesada-Ocampo L."/>
            <person name="Vaillancourt B."/>
            <person name="Sakai H."/>
            <person name="Lee S.S."/>
            <person name="Kim J."/>
            <person name="Numa H."/>
            <person name="Itoh T."/>
            <person name="Buell C.R."/>
            <person name="Matsumoto T."/>
        </authorList>
    </citation>
    <scope>NUCLEOTIDE SEQUENCE [LARGE SCALE GENOMIC DNA]</scope>
    <source>
        <strain evidence="3">cv. Nipponbare</strain>
    </source>
</reference>
<keyword evidence="3" id="KW-1185">Reference proteome</keyword>
<name>A0A0P0WXU7_ORYSJ</name>
<dbReference type="eggNOG" id="ENOG502R54P">
    <property type="taxonomic scope" value="Eukaryota"/>
</dbReference>
<dbReference type="Proteomes" id="UP000059680">
    <property type="component" value="Chromosome 6"/>
</dbReference>
<evidence type="ECO:0000313" key="2">
    <source>
        <dbReference type="EMBL" id="BAS98224.1"/>
    </source>
</evidence>
<dbReference type="Gramene" id="Os06t0556200-01">
    <property type="protein sequence ID" value="Os06t0556200-01"/>
    <property type="gene ID" value="Os06g0556200"/>
</dbReference>
<dbReference type="PaxDb" id="39947-A0A0P0WXU7"/>
<reference evidence="2 3" key="2">
    <citation type="journal article" date="2013" name="Plant Cell Physiol.">
        <title>Rice Annotation Project Database (RAP-DB): an integrative and interactive database for rice genomics.</title>
        <authorList>
            <person name="Sakai H."/>
            <person name="Lee S.S."/>
            <person name="Tanaka T."/>
            <person name="Numa H."/>
            <person name="Kim J."/>
            <person name="Kawahara Y."/>
            <person name="Wakimoto H."/>
            <person name="Yang C.C."/>
            <person name="Iwamoto M."/>
            <person name="Abe T."/>
            <person name="Yamada Y."/>
            <person name="Muto A."/>
            <person name="Inokuchi H."/>
            <person name="Ikemura T."/>
            <person name="Matsumoto T."/>
            <person name="Sasaki T."/>
            <person name="Itoh T."/>
        </authorList>
    </citation>
    <scope>NUCLEOTIDE SEQUENCE [LARGE SCALE GENOMIC DNA]</scope>
    <source>
        <strain evidence="3">cv. Nipponbare</strain>
    </source>
</reference>
<dbReference type="EMBL" id="AP014962">
    <property type="protein sequence ID" value="BAS98224.1"/>
    <property type="molecule type" value="Genomic_DNA"/>
</dbReference>
<gene>
    <name evidence="2" type="ordered locus">Os06g0556200</name>
    <name evidence="2" type="ORF">OSNPB_060556200</name>
</gene>